<organism evidence="2 3">
    <name type="scientific">Roseivivax jejudonensis</name>
    <dbReference type="NCBI Taxonomy" id="1529041"/>
    <lineage>
        <taxon>Bacteria</taxon>
        <taxon>Pseudomonadati</taxon>
        <taxon>Pseudomonadota</taxon>
        <taxon>Alphaproteobacteria</taxon>
        <taxon>Rhodobacterales</taxon>
        <taxon>Roseobacteraceae</taxon>
        <taxon>Roseivivax</taxon>
    </lineage>
</organism>
<accession>A0A1X6ZMB7</accession>
<evidence type="ECO:0000313" key="2">
    <source>
        <dbReference type="EMBL" id="SLN53599.1"/>
    </source>
</evidence>
<sequence length="382" mass="40558">MRRVGRRIVPSGRVEPYMIAGRELMGWPLGLRLRVAAELLTGRLRHPRDGTLDGICRARLGPTLYARSGLRAYVERFHHVPATQIDEAFFQRRMGLVERATRPAALLRRAIGALSRGDPAPVAPPLRVRPRAGMDALFAPIRVALEASGVEVALNEPVTRIAADGEGFSVGTAAGTRRVGAVAATIPLDTTHRAVFGTPSGLASIDLMTLFVSARWLSPDIGNVLFNFHEDGRWKRATIHSRLYPDTGAPRAHFSVEVTLPPGARADPEDAFADLATHLGTLALADGLRLEGHALTPSAYPLYAPGHAARVAEVLDRLQAAGIVTAGRQGRFEYLPTASGVIARVGEELAAAGLPGAEGAPPAPPSARPLAAGAVRPRPVEG</sequence>
<dbReference type="RefSeq" id="WP_200813318.1">
    <property type="nucleotide sequence ID" value="NZ_FWFK01000004.1"/>
</dbReference>
<name>A0A1X6ZMB7_9RHOB</name>
<feature type="region of interest" description="Disordered" evidence="1">
    <location>
        <begin position="354"/>
        <end position="382"/>
    </location>
</feature>
<dbReference type="SUPFAM" id="SSF51905">
    <property type="entry name" value="FAD/NAD(P)-binding domain"/>
    <property type="match status" value="1"/>
</dbReference>
<dbReference type="EMBL" id="FWFK01000004">
    <property type="protein sequence ID" value="SLN53599.1"/>
    <property type="molecule type" value="Genomic_DNA"/>
</dbReference>
<evidence type="ECO:0000256" key="1">
    <source>
        <dbReference type="SAM" id="MobiDB-lite"/>
    </source>
</evidence>
<dbReference type="Gene3D" id="3.50.50.60">
    <property type="entry name" value="FAD/NAD(P)-binding domain"/>
    <property type="match status" value="1"/>
</dbReference>
<dbReference type="AlphaFoldDB" id="A0A1X6ZMB7"/>
<keyword evidence="3" id="KW-1185">Reference proteome</keyword>
<proteinExistence type="predicted"/>
<reference evidence="2 3" key="1">
    <citation type="submission" date="2017-03" db="EMBL/GenBank/DDBJ databases">
        <authorList>
            <person name="Afonso C.L."/>
            <person name="Miller P.J."/>
            <person name="Scott M.A."/>
            <person name="Spackman E."/>
            <person name="Goraichik I."/>
            <person name="Dimitrov K.M."/>
            <person name="Suarez D.L."/>
            <person name="Swayne D.E."/>
        </authorList>
    </citation>
    <scope>NUCLEOTIDE SEQUENCE [LARGE SCALE GENOMIC DNA]</scope>
    <source>
        <strain evidence="2 3">CECT 8625</strain>
    </source>
</reference>
<gene>
    <name evidence="2" type="ORF">ROJ8625_02738</name>
</gene>
<evidence type="ECO:0000313" key="3">
    <source>
        <dbReference type="Proteomes" id="UP000193570"/>
    </source>
</evidence>
<protein>
    <submittedName>
        <fullName evidence="2">Uncharacterized protein</fullName>
    </submittedName>
</protein>
<dbReference type="Proteomes" id="UP000193570">
    <property type="component" value="Unassembled WGS sequence"/>
</dbReference>
<dbReference type="InterPro" id="IPR036188">
    <property type="entry name" value="FAD/NAD-bd_sf"/>
</dbReference>